<dbReference type="InterPro" id="IPR008333">
    <property type="entry name" value="Cbr1-like_FAD-bd_dom"/>
</dbReference>
<dbReference type="PANTHER" id="PTHR43513">
    <property type="entry name" value="DIHYDROOROTATE DEHYDROGENASE B (NAD(+)), ELECTRON TRANSFER SUBUNIT"/>
    <property type="match status" value="1"/>
</dbReference>
<feature type="binding site" evidence="11 13">
    <location>
        <position position="220"/>
    </location>
    <ligand>
        <name>[2Fe-2S] cluster</name>
        <dbReference type="ChEBI" id="CHEBI:190135"/>
    </ligand>
</feature>
<dbReference type="InterPro" id="IPR017938">
    <property type="entry name" value="Riboflavin_synthase-like_b-brl"/>
</dbReference>
<dbReference type="STRING" id="39492.ERS852540_02355"/>
<reference evidence="15 16" key="1">
    <citation type="submission" date="2015-09" db="EMBL/GenBank/DDBJ databases">
        <authorList>
            <consortium name="Pathogen Informatics"/>
        </authorList>
    </citation>
    <scope>NUCLEOTIDE SEQUENCE [LARGE SCALE GENOMIC DNA]</scope>
    <source>
        <strain evidence="15 16">2789STDY5834928</strain>
    </source>
</reference>
<evidence type="ECO:0000256" key="6">
    <source>
        <dbReference type="ARBA" id="ARBA00022827"/>
    </source>
</evidence>
<dbReference type="CDD" id="cd06218">
    <property type="entry name" value="DHOD_e_trans"/>
    <property type="match status" value="1"/>
</dbReference>
<proteinExistence type="inferred from homology"/>
<comment type="subunit">
    <text evidence="11">Heterotetramer of 2 PyrK and 2 PyrD type B subunits.</text>
</comment>
<dbReference type="GO" id="GO:0044205">
    <property type="term" value="P:'de novo' UMP biosynthetic process"/>
    <property type="evidence" value="ECO:0007669"/>
    <property type="project" value="UniProtKB-UniRule"/>
</dbReference>
<dbReference type="UniPathway" id="UPA00070">
    <property type="reaction ID" value="UER00945"/>
</dbReference>
<keyword evidence="4 11" id="KW-0001">2Fe-2S</keyword>
<dbReference type="InterPro" id="IPR037117">
    <property type="entry name" value="Dihydroorotate_DH_ele_sf"/>
</dbReference>
<organism evidence="15 16">
    <name type="scientific">[Eubacterium] siraeum</name>
    <dbReference type="NCBI Taxonomy" id="39492"/>
    <lineage>
        <taxon>Bacteria</taxon>
        <taxon>Bacillati</taxon>
        <taxon>Bacillota</taxon>
        <taxon>Clostridia</taxon>
        <taxon>Eubacteriales</taxon>
        <taxon>Oscillospiraceae</taxon>
        <taxon>Oscillospiraceae incertae sedis</taxon>
    </lineage>
</organism>
<sequence length="257" mass="27151">MSFFCDSYPIVDKKVLGEGIYSYTLKCPEVAENAHIGQFVQIKAEGYMLRRPISICSVDKENGTMRLVFEVRGKGTDKISELNKGDLMDVIAPLGNGFTVPAKKDGRVIVVGGGIGTPPLLDIAKMYGGRCTAILGFRSFDKVILDKDYSLAGANVIVCTDDGSTGVHGTIAQPLADELAKGDVAAVYACGPTPMLKAVVAAAKQAGVYSEVSLEQRMGCGVGACVVCACTVIRDGEEKVLRVCKDGPVFSGEEVVL</sequence>
<protein>
    <recommendedName>
        <fullName evidence="11">Dihydroorotate dehydrogenase B (NAD(+)), electron transfer subunit</fullName>
    </recommendedName>
    <alternativeName>
        <fullName evidence="11">Dihydroorotate oxidase B, electron transfer subunit</fullName>
    </alternativeName>
</protein>
<dbReference type="GO" id="GO:0009055">
    <property type="term" value="F:electron transfer activity"/>
    <property type="evidence" value="ECO:0007669"/>
    <property type="project" value="UniProtKB-UniRule"/>
</dbReference>
<keyword evidence="3 11" id="KW-0285">Flavoprotein</keyword>
<evidence type="ECO:0000256" key="3">
    <source>
        <dbReference type="ARBA" id="ARBA00022630"/>
    </source>
</evidence>
<dbReference type="Gene3D" id="3.40.50.80">
    <property type="entry name" value="Nucleotide-binding domain of ferredoxin-NADP reductase (FNR) module"/>
    <property type="match status" value="1"/>
</dbReference>
<evidence type="ECO:0000256" key="5">
    <source>
        <dbReference type="ARBA" id="ARBA00022723"/>
    </source>
</evidence>
<dbReference type="Pfam" id="PF10418">
    <property type="entry name" value="DHODB_Fe-S_bind"/>
    <property type="match status" value="1"/>
</dbReference>
<dbReference type="Proteomes" id="UP000095662">
    <property type="component" value="Unassembled WGS sequence"/>
</dbReference>
<dbReference type="InterPro" id="IPR023455">
    <property type="entry name" value="Dihydroorotate_DHASE_ETsu"/>
</dbReference>
<dbReference type="Gene3D" id="2.10.240.10">
    <property type="entry name" value="Dihydroorotate dehydrogenase, electron transfer subunit"/>
    <property type="match status" value="1"/>
</dbReference>
<dbReference type="PANTHER" id="PTHR43513:SF3">
    <property type="entry name" value="DIHYDROOROTATE DEHYDROGENASE B (NAD(+)), ELECTRON TRANSFER SUBUNIT-RELATED"/>
    <property type="match status" value="1"/>
</dbReference>
<evidence type="ECO:0000256" key="2">
    <source>
        <dbReference type="ARBA" id="ARBA00022448"/>
    </source>
</evidence>
<dbReference type="InterPro" id="IPR012165">
    <property type="entry name" value="Cyt_c3_hydrogenase_gsu"/>
</dbReference>
<dbReference type="InterPro" id="IPR039261">
    <property type="entry name" value="FNR_nucleotide-bd"/>
</dbReference>
<dbReference type="InterPro" id="IPR017927">
    <property type="entry name" value="FAD-bd_FR_type"/>
</dbReference>
<keyword evidence="2 11" id="KW-0813">Transport</keyword>
<dbReference type="AlphaFoldDB" id="A0A174ZW30"/>
<keyword evidence="9 11" id="KW-0408">Iron</keyword>
<keyword evidence="8 11" id="KW-0249">Electron transport</keyword>
<dbReference type="GO" id="GO:0050660">
    <property type="term" value="F:flavin adenine dinucleotide binding"/>
    <property type="evidence" value="ECO:0007669"/>
    <property type="project" value="InterPro"/>
</dbReference>
<feature type="binding site" evidence="11 13">
    <location>
        <position position="244"/>
    </location>
    <ligand>
        <name>[2Fe-2S] cluster</name>
        <dbReference type="ChEBI" id="CHEBI:190135"/>
    </ligand>
</feature>
<dbReference type="GO" id="GO:0051537">
    <property type="term" value="F:2 iron, 2 sulfur cluster binding"/>
    <property type="evidence" value="ECO:0007669"/>
    <property type="project" value="UniProtKB-KW"/>
</dbReference>
<dbReference type="EMBL" id="CZBY01000025">
    <property type="protein sequence ID" value="CUQ91553.1"/>
    <property type="molecule type" value="Genomic_DNA"/>
</dbReference>
<dbReference type="OrthoDB" id="9789468at2"/>
<dbReference type="GO" id="GO:0046872">
    <property type="term" value="F:metal ion binding"/>
    <property type="evidence" value="ECO:0007669"/>
    <property type="project" value="UniProtKB-KW"/>
</dbReference>
<evidence type="ECO:0000313" key="16">
    <source>
        <dbReference type="Proteomes" id="UP000095662"/>
    </source>
</evidence>
<gene>
    <name evidence="15" type="primary">pyrK_2</name>
    <name evidence="11" type="synonym">pyrK</name>
    <name evidence="15" type="ORF">ERS852540_02355</name>
</gene>
<evidence type="ECO:0000256" key="13">
    <source>
        <dbReference type="PIRSR" id="PIRSR006816-2"/>
    </source>
</evidence>
<comment type="pathway">
    <text evidence="11">Pyrimidine metabolism; UMP biosynthesis via de novo pathway; orotate from (S)-dihydroorotate (NAD(+) route): step 1/1.</text>
</comment>
<evidence type="ECO:0000256" key="9">
    <source>
        <dbReference type="ARBA" id="ARBA00023004"/>
    </source>
</evidence>
<comment type="function">
    <text evidence="11">Responsible for channeling the electrons from the oxidation of dihydroorotate from the FMN redox center in the PyrD type B subunit to the ultimate electron acceptor NAD(+).</text>
</comment>
<evidence type="ECO:0000256" key="7">
    <source>
        <dbReference type="ARBA" id="ARBA00022975"/>
    </source>
</evidence>
<evidence type="ECO:0000256" key="8">
    <source>
        <dbReference type="ARBA" id="ARBA00022982"/>
    </source>
</evidence>
<dbReference type="InterPro" id="IPR019480">
    <property type="entry name" value="Dihydroorotate_DH_Fe-S-bd"/>
</dbReference>
<evidence type="ECO:0000313" key="15">
    <source>
        <dbReference type="EMBL" id="CUQ91553.1"/>
    </source>
</evidence>
<keyword evidence="6 11" id="KW-0274">FAD</keyword>
<evidence type="ECO:0000256" key="11">
    <source>
        <dbReference type="HAMAP-Rule" id="MF_01211"/>
    </source>
</evidence>
<evidence type="ECO:0000256" key="12">
    <source>
        <dbReference type="PIRSR" id="PIRSR006816-1"/>
    </source>
</evidence>
<feature type="binding site" evidence="11 13">
    <location>
        <position position="228"/>
    </location>
    <ligand>
        <name>[2Fe-2S] cluster</name>
        <dbReference type="ChEBI" id="CHEBI:190135"/>
    </ligand>
</feature>
<feature type="binding site" evidence="11 12">
    <location>
        <begin position="51"/>
        <end position="54"/>
    </location>
    <ligand>
        <name>FAD</name>
        <dbReference type="ChEBI" id="CHEBI:57692"/>
    </ligand>
</feature>
<dbReference type="Gene3D" id="2.40.30.10">
    <property type="entry name" value="Translation factors"/>
    <property type="match status" value="1"/>
</dbReference>
<dbReference type="InterPro" id="IPR050353">
    <property type="entry name" value="PyrK_electron_transfer"/>
</dbReference>
<evidence type="ECO:0000259" key="14">
    <source>
        <dbReference type="PROSITE" id="PS51384"/>
    </source>
</evidence>
<accession>A0A174ZW30</accession>
<comment type="cofactor">
    <cofactor evidence="11">
        <name>[2Fe-2S] cluster</name>
        <dbReference type="ChEBI" id="CHEBI:190135"/>
    </cofactor>
    <text evidence="11">Binds 1 [2Fe-2S] cluster per subunit.</text>
</comment>
<feature type="binding site" evidence="11 13">
    <location>
        <position position="225"/>
    </location>
    <ligand>
        <name>[2Fe-2S] cluster</name>
        <dbReference type="ChEBI" id="CHEBI:190135"/>
    </ligand>
</feature>
<evidence type="ECO:0000256" key="1">
    <source>
        <dbReference type="ARBA" id="ARBA00006422"/>
    </source>
</evidence>
<comment type="cofactor">
    <cofactor evidence="11 12">
        <name>FAD</name>
        <dbReference type="ChEBI" id="CHEBI:57692"/>
    </cofactor>
    <text evidence="11 12">Binds 1 FAD per subunit.</text>
</comment>
<keyword evidence="10 11" id="KW-0411">Iron-sulfur</keyword>
<dbReference type="PROSITE" id="PS51384">
    <property type="entry name" value="FAD_FR"/>
    <property type="match status" value="1"/>
</dbReference>
<dbReference type="Pfam" id="PF00970">
    <property type="entry name" value="FAD_binding_6"/>
    <property type="match status" value="1"/>
</dbReference>
<name>A0A174ZW30_9FIRM</name>
<keyword evidence="7 11" id="KW-0665">Pyrimidine biosynthesis</keyword>
<evidence type="ECO:0000256" key="4">
    <source>
        <dbReference type="ARBA" id="ARBA00022714"/>
    </source>
</evidence>
<comment type="cofactor">
    <cofactor evidence="13">
        <name>[2Fe-2S] cluster</name>
        <dbReference type="ChEBI" id="CHEBI:190135"/>
    </cofactor>
    <text evidence="13">Binds 1 [2Fe-2S] cluster per subunit.</text>
</comment>
<comment type="caution">
    <text evidence="11">Lacks conserved residue(s) required for the propagation of feature annotation.</text>
</comment>
<dbReference type="HAMAP" id="MF_01211">
    <property type="entry name" value="DHODB_Fe_S_bind"/>
    <property type="match status" value="1"/>
</dbReference>
<feature type="binding site" evidence="11 12">
    <location>
        <begin position="75"/>
        <end position="76"/>
    </location>
    <ligand>
        <name>FAD</name>
        <dbReference type="ChEBI" id="CHEBI:57692"/>
    </ligand>
</feature>
<comment type="similarity">
    <text evidence="1 11">Belongs to the PyrK family.</text>
</comment>
<feature type="domain" description="FAD-binding FR-type" evidence="14">
    <location>
        <begin position="3"/>
        <end position="100"/>
    </location>
</feature>
<dbReference type="GO" id="GO:0016491">
    <property type="term" value="F:oxidoreductase activity"/>
    <property type="evidence" value="ECO:0007669"/>
    <property type="project" value="InterPro"/>
</dbReference>
<dbReference type="PIRSF" id="PIRSF006816">
    <property type="entry name" value="Cyc3_hyd_g"/>
    <property type="match status" value="1"/>
</dbReference>
<dbReference type="SUPFAM" id="SSF52343">
    <property type="entry name" value="Ferredoxin reductase-like, C-terminal NADP-linked domain"/>
    <property type="match status" value="1"/>
</dbReference>
<keyword evidence="5 11" id="KW-0479">Metal-binding</keyword>
<dbReference type="SUPFAM" id="SSF63380">
    <property type="entry name" value="Riboflavin synthase domain-like"/>
    <property type="match status" value="1"/>
</dbReference>
<evidence type="ECO:0000256" key="10">
    <source>
        <dbReference type="ARBA" id="ARBA00023014"/>
    </source>
</evidence>